<dbReference type="EMBL" id="UZAL01036668">
    <property type="protein sequence ID" value="VDP70277.1"/>
    <property type="molecule type" value="Genomic_DNA"/>
</dbReference>
<protein>
    <submittedName>
        <fullName evidence="1">Uncharacterized protein</fullName>
    </submittedName>
</protein>
<proteinExistence type="predicted"/>
<dbReference type="AlphaFoldDB" id="A0A3P8F294"/>
<reference evidence="1 2" key="1">
    <citation type="submission" date="2018-11" db="EMBL/GenBank/DDBJ databases">
        <authorList>
            <consortium name="Pathogen Informatics"/>
        </authorList>
    </citation>
    <scope>NUCLEOTIDE SEQUENCE [LARGE SCALE GENOMIC DNA]</scope>
    <source>
        <strain>Denwood</strain>
        <strain evidence="2">Zambia</strain>
    </source>
</reference>
<sequence>MGHHDRQAQPLRQGSSFGRAPLLSFVLMQRPAFNIGLKDDIHRPKTFENKFRN</sequence>
<accession>A0A3P8F294</accession>
<name>A0A3P8F294_9TREM</name>
<evidence type="ECO:0000313" key="1">
    <source>
        <dbReference type="EMBL" id="VDP70277.1"/>
    </source>
</evidence>
<organism evidence="1 2">
    <name type="scientific">Schistosoma mattheei</name>
    <dbReference type="NCBI Taxonomy" id="31246"/>
    <lineage>
        <taxon>Eukaryota</taxon>
        <taxon>Metazoa</taxon>
        <taxon>Spiralia</taxon>
        <taxon>Lophotrochozoa</taxon>
        <taxon>Platyhelminthes</taxon>
        <taxon>Trematoda</taxon>
        <taxon>Digenea</taxon>
        <taxon>Strigeidida</taxon>
        <taxon>Schistosomatoidea</taxon>
        <taxon>Schistosomatidae</taxon>
        <taxon>Schistosoma</taxon>
    </lineage>
</organism>
<keyword evidence="2" id="KW-1185">Reference proteome</keyword>
<dbReference type="Proteomes" id="UP000269396">
    <property type="component" value="Unassembled WGS sequence"/>
</dbReference>
<evidence type="ECO:0000313" key="2">
    <source>
        <dbReference type="Proteomes" id="UP000269396"/>
    </source>
</evidence>
<gene>
    <name evidence="1" type="ORF">SMTD_LOCUS16061</name>
</gene>